<protein>
    <submittedName>
        <fullName evidence="1">Uncharacterized protein</fullName>
    </submittedName>
</protein>
<gene>
    <name evidence="1" type="ORF">KHW66_02480</name>
</gene>
<evidence type="ECO:0000313" key="1">
    <source>
        <dbReference type="EMBL" id="MBS5686957.1"/>
    </source>
</evidence>
<comment type="caution">
    <text evidence="1">The sequence shown here is derived from an EMBL/GenBank/DDBJ whole genome shotgun (WGS) entry which is preliminary data.</text>
</comment>
<evidence type="ECO:0000313" key="2">
    <source>
        <dbReference type="Proteomes" id="UP000733372"/>
    </source>
</evidence>
<accession>A0A943IRF9</accession>
<organism evidence="1 2">
    <name type="scientific">Faecalibacterium prausnitzii</name>
    <dbReference type="NCBI Taxonomy" id="853"/>
    <lineage>
        <taxon>Bacteria</taxon>
        <taxon>Bacillati</taxon>
        <taxon>Bacillota</taxon>
        <taxon>Clostridia</taxon>
        <taxon>Eubacteriales</taxon>
        <taxon>Oscillospiraceae</taxon>
        <taxon>Faecalibacterium</taxon>
    </lineage>
</organism>
<dbReference type="EMBL" id="JAGZAM010000003">
    <property type="protein sequence ID" value="MBS5686957.1"/>
    <property type="molecule type" value="Genomic_DNA"/>
</dbReference>
<name>A0A943IRF9_9FIRM</name>
<sequence>MDRINTFAFDGVQKYVKSVTDGEIFQNTPANFSAFAERISQKAIFLKNETTKTLLRTVKTSILEPEKTTALSGEACLPRLCFERNFMMEDTL</sequence>
<proteinExistence type="predicted"/>
<reference evidence="1" key="1">
    <citation type="submission" date="2021-02" db="EMBL/GenBank/DDBJ databases">
        <title>Infant gut strain persistence is associated with maternal origin, phylogeny, and functional potential including surface adhesion and iron acquisition.</title>
        <authorList>
            <person name="Lou Y.C."/>
        </authorList>
    </citation>
    <scope>NUCLEOTIDE SEQUENCE</scope>
    <source>
        <strain evidence="1">L3_101_367G1_dasL3_101_367G1_metabat.metabat.26</strain>
    </source>
</reference>
<dbReference type="Proteomes" id="UP000733372">
    <property type="component" value="Unassembled WGS sequence"/>
</dbReference>
<dbReference type="RefSeq" id="WP_158387166.1">
    <property type="nucleotide sequence ID" value="NZ_CABHNO010000001.1"/>
</dbReference>
<dbReference type="AlphaFoldDB" id="A0A943IRF9"/>